<dbReference type="EC" id="2.7.7.7" evidence="2 15"/>
<dbReference type="InterPro" id="IPR002298">
    <property type="entry name" value="DNA_polymerase_A"/>
</dbReference>
<dbReference type="FunFam" id="3.40.50.1010:FF:000001">
    <property type="entry name" value="DNA polymerase I"/>
    <property type="match status" value="1"/>
</dbReference>
<dbReference type="SMART" id="SM00475">
    <property type="entry name" value="53EXOc"/>
    <property type="match status" value="1"/>
</dbReference>
<keyword evidence="9 16" id="KW-0378">Hydrolase</keyword>
<dbReference type="CDD" id="cd08637">
    <property type="entry name" value="DNA_pol_A_pol_I_C"/>
    <property type="match status" value="1"/>
</dbReference>
<dbReference type="InterPro" id="IPR008918">
    <property type="entry name" value="HhH2"/>
</dbReference>
<dbReference type="InterPro" id="IPR020046">
    <property type="entry name" value="5-3_exonucl_a-hlix_arch_N"/>
</dbReference>
<dbReference type="PANTHER" id="PTHR10133:SF27">
    <property type="entry name" value="DNA POLYMERASE NU"/>
    <property type="match status" value="1"/>
</dbReference>
<dbReference type="GO" id="GO:0008408">
    <property type="term" value="F:3'-5' exonuclease activity"/>
    <property type="evidence" value="ECO:0007669"/>
    <property type="project" value="UniProtKB-UniRule"/>
</dbReference>
<protein>
    <recommendedName>
        <fullName evidence="3 15">DNA polymerase I</fullName>
        <ecNumber evidence="2 15">2.7.7.7</ecNumber>
    </recommendedName>
</protein>
<dbReference type="InterPro" id="IPR043502">
    <property type="entry name" value="DNA/RNA_pol_sf"/>
</dbReference>
<dbReference type="InterPro" id="IPR036279">
    <property type="entry name" value="5-3_exonuclease_C_sf"/>
</dbReference>
<evidence type="ECO:0000256" key="2">
    <source>
        <dbReference type="ARBA" id="ARBA00012417"/>
    </source>
</evidence>
<dbReference type="InterPro" id="IPR012337">
    <property type="entry name" value="RNaseH-like_sf"/>
</dbReference>
<dbReference type="Pfam" id="PF02739">
    <property type="entry name" value="5_3_exonuc_N"/>
    <property type="match status" value="1"/>
</dbReference>
<evidence type="ECO:0000256" key="15">
    <source>
        <dbReference type="NCBIfam" id="TIGR00593"/>
    </source>
</evidence>
<evidence type="ECO:0000256" key="14">
    <source>
        <dbReference type="ARBA" id="ARBA00049244"/>
    </source>
</evidence>
<dbReference type="SUPFAM" id="SSF47807">
    <property type="entry name" value="5' to 3' exonuclease, C-terminal subdomain"/>
    <property type="match status" value="1"/>
</dbReference>
<dbReference type="Pfam" id="PF01367">
    <property type="entry name" value="5_3_exonuc"/>
    <property type="match status" value="1"/>
</dbReference>
<evidence type="ECO:0000256" key="3">
    <source>
        <dbReference type="ARBA" id="ARBA00020311"/>
    </source>
</evidence>
<dbReference type="NCBIfam" id="NF004397">
    <property type="entry name" value="PRK05755.1"/>
    <property type="match status" value="1"/>
</dbReference>
<dbReference type="RefSeq" id="WP_014295623.1">
    <property type="nucleotide sequence ID" value="NC_016751.1"/>
</dbReference>
<dbReference type="GO" id="GO:0003677">
    <property type="term" value="F:DNA binding"/>
    <property type="evidence" value="ECO:0007669"/>
    <property type="project" value="UniProtKB-UniRule"/>
</dbReference>
<evidence type="ECO:0000256" key="4">
    <source>
        <dbReference type="ARBA" id="ARBA00022679"/>
    </source>
</evidence>
<gene>
    <name evidence="16" type="primary">polA</name>
    <name evidence="20" type="ordered locus">Marpi_0094</name>
</gene>
<dbReference type="EMBL" id="CP003257">
    <property type="protein sequence ID" value="AEX84551.1"/>
    <property type="molecule type" value="Genomic_DNA"/>
</dbReference>
<evidence type="ECO:0000259" key="18">
    <source>
        <dbReference type="SMART" id="SM00475"/>
    </source>
</evidence>
<dbReference type="KEGG" id="mpz:Marpi_0094"/>
<dbReference type="InterPro" id="IPR002421">
    <property type="entry name" value="5-3_exonuclease"/>
</dbReference>
<keyword evidence="10 16" id="KW-0269">Exonuclease</keyword>
<evidence type="ECO:0000256" key="7">
    <source>
        <dbReference type="ARBA" id="ARBA00022722"/>
    </source>
</evidence>
<dbReference type="GO" id="GO:0003887">
    <property type="term" value="F:DNA-directed DNA polymerase activity"/>
    <property type="evidence" value="ECO:0007669"/>
    <property type="project" value="UniProtKB-UniRule"/>
</dbReference>
<dbReference type="GO" id="GO:0006261">
    <property type="term" value="P:DNA-templated DNA replication"/>
    <property type="evidence" value="ECO:0007669"/>
    <property type="project" value="UniProtKB-UniRule"/>
</dbReference>
<dbReference type="SMART" id="SM00474">
    <property type="entry name" value="35EXOc"/>
    <property type="match status" value="1"/>
</dbReference>
<dbReference type="AlphaFoldDB" id="H2J333"/>
<dbReference type="OrthoDB" id="9806424at2"/>
<dbReference type="InterPro" id="IPR002562">
    <property type="entry name" value="3'-5'_exonuclease_dom"/>
</dbReference>
<evidence type="ECO:0000256" key="1">
    <source>
        <dbReference type="ARBA" id="ARBA00007705"/>
    </source>
</evidence>
<dbReference type="Gene3D" id="3.30.70.370">
    <property type="match status" value="1"/>
</dbReference>
<dbReference type="eggNOG" id="COG0258">
    <property type="taxonomic scope" value="Bacteria"/>
</dbReference>
<dbReference type="PRINTS" id="PR00868">
    <property type="entry name" value="DNAPOLI"/>
</dbReference>
<evidence type="ECO:0000256" key="13">
    <source>
        <dbReference type="ARBA" id="ARBA00023204"/>
    </source>
</evidence>
<dbReference type="HOGENOM" id="CLU_004675_0_0_0"/>
<dbReference type="InterPro" id="IPR001098">
    <property type="entry name" value="DNA-dir_DNA_pol_A_palm_dom"/>
</dbReference>
<dbReference type="InterPro" id="IPR029060">
    <property type="entry name" value="PIN-like_dom_sf"/>
</dbReference>
<keyword evidence="5 16" id="KW-0548">Nucleotidyltransferase</keyword>
<evidence type="ECO:0000256" key="6">
    <source>
        <dbReference type="ARBA" id="ARBA00022705"/>
    </source>
</evidence>
<sequence length="894" mass="102859">MSNLYLIDGSGVAYRAFFALDQELQTSTGIPTNAIYGVTKMLIKILKKYIKTNEDAVIFVMDKKTVTYRHKLLEQYKANRPETPKIFKEQIPYILEMVNALGIKTIAEEGVEADDVIATLALKGKEKFKNIYILSSDKDLMQLIDEKIKMLRIGRGITDLIEYDIEKVKERYGFEPKKIQDFLALTGDTADNIPGVKGIGEKTATKLIKEYGTLEEIYKNVRNTTKSIQKKLTEGKDMAFLSKKLVQLITDVELDINWEDYIYRGYTEELEKLLNEFEFKSIIRELGLKEEKKVIVSPEIPEFEDLSKKGKYHLISPDKIDEIISKIKDANPVSFDLETTAVDPYRAEILGIALSTEPGIGYYIDISKLEKKEKLEILKKIWLILKEKDLIGQNLKYDLSIMKVNGFEIKNPYFDTMIAAYLVFPDSRRFNMDDLAKKYLDYETIKYDDIVKKDTLFANTLKDVDPEKVAEYSGEDADITLRLFYVLKPRIYEFQLEKVMEEIENPLIPVLAKMELNGVFFDIPYLKELEKEYKNITKNILNEIQEIAGYSVNPNSPKQIRELLFEKLGIKPKKKTKGGQYSTNAQVLEELKNEHPVIKLILEYRKYQKLLSTYIQAIPKLVNPVTGRVHTSFNQTGAATGRLSSSDPNLQNLPIREVEGEKIRKAVKAEKENYVLMSADYSQIELRVLAHMSQDPILIDSFNKNLDIHKITAAKLFDVPEENVDNKMRQIGKMINFSIIYGVSSYGLAERTGISIEEAGIFIKKYFELYKNVEKYQKEILSNLNKNGYVETLFGRKRFLSKLNLNKNDLRRIAVNTPIQGTASDIMKLAMIKLDKVLPEYAKMILQVHDEIVIELPEDRIEEVSLIVKETMENAVKLDVPLKVDIAVSERWSK</sequence>
<dbReference type="NCBIfam" id="TIGR00593">
    <property type="entry name" value="pola"/>
    <property type="match status" value="1"/>
</dbReference>
<dbReference type="InterPro" id="IPR020045">
    <property type="entry name" value="DNA_polI_H3TH"/>
</dbReference>
<dbReference type="Pfam" id="PF01612">
    <property type="entry name" value="DNA_pol_A_exo1"/>
    <property type="match status" value="1"/>
</dbReference>
<dbReference type="eggNOG" id="COG0749">
    <property type="taxonomic scope" value="Bacteria"/>
</dbReference>
<dbReference type="CDD" id="cd09898">
    <property type="entry name" value="H3TH_53EXO"/>
    <property type="match status" value="1"/>
</dbReference>
<dbReference type="Gene3D" id="3.30.420.10">
    <property type="entry name" value="Ribonuclease H-like superfamily/Ribonuclease H"/>
    <property type="match status" value="1"/>
</dbReference>
<feature type="domain" description="5'-3' exonuclease" evidence="18">
    <location>
        <begin position="2"/>
        <end position="264"/>
    </location>
</feature>
<keyword evidence="7" id="KW-0540">Nuclease</keyword>
<evidence type="ECO:0000256" key="9">
    <source>
        <dbReference type="ARBA" id="ARBA00022801"/>
    </source>
</evidence>
<evidence type="ECO:0000256" key="12">
    <source>
        <dbReference type="ARBA" id="ARBA00023125"/>
    </source>
</evidence>
<dbReference type="SUPFAM" id="SSF53098">
    <property type="entry name" value="Ribonuclease H-like"/>
    <property type="match status" value="1"/>
</dbReference>
<comment type="catalytic activity">
    <reaction evidence="14 16">
        <text>DNA(n) + a 2'-deoxyribonucleoside 5'-triphosphate = DNA(n+1) + diphosphate</text>
        <dbReference type="Rhea" id="RHEA:22508"/>
        <dbReference type="Rhea" id="RHEA-COMP:17339"/>
        <dbReference type="Rhea" id="RHEA-COMP:17340"/>
        <dbReference type="ChEBI" id="CHEBI:33019"/>
        <dbReference type="ChEBI" id="CHEBI:61560"/>
        <dbReference type="ChEBI" id="CHEBI:173112"/>
        <dbReference type="EC" id="2.7.7.7"/>
    </reaction>
</comment>
<dbReference type="SUPFAM" id="SSF56672">
    <property type="entry name" value="DNA/RNA polymerases"/>
    <property type="match status" value="1"/>
</dbReference>
<evidence type="ECO:0000256" key="8">
    <source>
        <dbReference type="ARBA" id="ARBA00022763"/>
    </source>
</evidence>
<evidence type="ECO:0000259" key="17">
    <source>
        <dbReference type="SMART" id="SM00474"/>
    </source>
</evidence>
<feature type="domain" description="3'-5' exonuclease" evidence="17">
    <location>
        <begin position="312"/>
        <end position="492"/>
    </location>
</feature>
<evidence type="ECO:0000313" key="21">
    <source>
        <dbReference type="Proteomes" id="UP000007161"/>
    </source>
</evidence>
<dbReference type="FunFam" id="1.10.150.20:FF:000002">
    <property type="entry name" value="DNA polymerase I"/>
    <property type="match status" value="1"/>
</dbReference>
<dbReference type="InterPro" id="IPR036397">
    <property type="entry name" value="RNaseH_sf"/>
</dbReference>
<reference evidence="20 21" key="1">
    <citation type="journal article" date="2012" name="J. Bacteriol.">
        <title>Complete Genome Sequence of the Thermophilic, Piezophilic, Heterotrophic Bacterium Marinitoga piezophila KA3.</title>
        <authorList>
            <person name="Lucas S."/>
            <person name="Han J."/>
            <person name="Lapidus A."/>
            <person name="Cheng J.F."/>
            <person name="Goodwin L.A."/>
            <person name="Pitluck S."/>
            <person name="Peters L."/>
            <person name="Mikhailova N."/>
            <person name="Teshima H."/>
            <person name="Detter J.C."/>
            <person name="Han C."/>
            <person name="Tapia R."/>
            <person name="Land M."/>
            <person name="Hauser L."/>
            <person name="Kyrpides N.C."/>
            <person name="Ivanova N."/>
            <person name="Pagani I."/>
            <person name="Vannier P."/>
            <person name="Oger P."/>
            <person name="Bartlett D.H."/>
            <person name="Noll K.M."/>
            <person name="Woyke T."/>
            <person name="Jebbar M."/>
        </authorList>
    </citation>
    <scope>NUCLEOTIDE SEQUENCE [LARGE SCALE GENOMIC DNA]</scope>
    <source>
        <strain evidence="21">DSM 14283 / JCM 11233 / KA3</strain>
    </source>
</reference>
<dbReference type="CDD" id="cd09859">
    <property type="entry name" value="PIN_53EXO"/>
    <property type="match status" value="1"/>
</dbReference>
<evidence type="ECO:0000256" key="16">
    <source>
        <dbReference type="RuleBase" id="RU004460"/>
    </source>
</evidence>
<proteinExistence type="inferred from homology"/>
<dbReference type="Gene3D" id="3.40.50.1010">
    <property type="entry name" value="5'-nuclease"/>
    <property type="match status" value="1"/>
</dbReference>
<accession>H2J333</accession>
<evidence type="ECO:0000259" key="19">
    <source>
        <dbReference type="SMART" id="SM00482"/>
    </source>
</evidence>
<keyword evidence="12 16" id="KW-0238">DNA-binding</keyword>
<organism evidence="20 21">
    <name type="scientific">Marinitoga piezophila (strain DSM 14283 / JCM 11233 / KA3)</name>
    <dbReference type="NCBI Taxonomy" id="443254"/>
    <lineage>
        <taxon>Bacteria</taxon>
        <taxon>Thermotogati</taxon>
        <taxon>Thermotogota</taxon>
        <taxon>Thermotogae</taxon>
        <taxon>Petrotogales</taxon>
        <taxon>Petrotogaceae</taxon>
        <taxon>Marinitoga</taxon>
    </lineage>
</organism>
<dbReference type="FunFam" id="1.10.150.20:FF:000003">
    <property type="entry name" value="DNA polymerase I"/>
    <property type="match status" value="1"/>
</dbReference>
<evidence type="ECO:0000256" key="11">
    <source>
        <dbReference type="ARBA" id="ARBA00022932"/>
    </source>
</evidence>
<dbReference type="SMART" id="SM00482">
    <property type="entry name" value="POLAc"/>
    <property type="match status" value="1"/>
</dbReference>
<keyword evidence="8 16" id="KW-0227">DNA damage</keyword>
<dbReference type="Gene3D" id="1.20.1060.10">
    <property type="entry name" value="Taq DNA Polymerase, Chain T, domain 4"/>
    <property type="match status" value="1"/>
</dbReference>
<name>H2J333_MARPK</name>
<dbReference type="Gene3D" id="1.10.150.20">
    <property type="entry name" value="5' to 3' exonuclease, C-terminal subdomain"/>
    <property type="match status" value="2"/>
</dbReference>
<dbReference type="Pfam" id="PF00476">
    <property type="entry name" value="DNA_pol_A"/>
    <property type="match status" value="1"/>
</dbReference>
<keyword evidence="4 16" id="KW-0808">Transferase</keyword>
<dbReference type="SMART" id="SM00279">
    <property type="entry name" value="HhH2"/>
    <property type="match status" value="1"/>
</dbReference>
<dbReference type="STRING" id="443254.Marpi_0094"/>
<dbReference type="GO" id="GO:0008409">
    <property type="term" value="F:5'-3' exonuclease activity"/>
    <property type="evidence" value="ECO:0007669"/>
    <property type="project" value="UniProtKB-UniRule"/>
</dbReference>
<feature type="domain" description="DNA-directed DNA polymerase family A palm" evidence="19">
    <location>
        <begin position="660"/>
        <end position="860"/>
    </location>
</feature>
<evidence type="ECO:0000256" key="5">
    <source>
        <dbReference type="ARBA" id="ARBA00022695"/>
    </source>
</evidence>
<keyword evidence="13 16" id="KW-0234">DNA repair</keyword>
<keyword evidence="6 16" id="KW-0235">DNA replication</keyword>
<dbReference type="FunFam" id="1.20.1060.10:FF:000001">
    <property type="entry name" value="DNA polymerase I"/>
    <property type="match status" value="1"/>
</dbReference>
<keyword evidence="21" id="KW-1185">Reference proteome</keyword>
<reference evidence="21" key="2">
    <citation type="submission" date="2012-01" db="EMBL/GenBank/DDBJ databases">
        <title>Complete sequence of chromosome of Marinitoga piezophila KA3.</title>
        <authorList>
            <person name="Lucas S."/>
            <person name="Han J."/>
            <person name="Lapidus A."/>
            <person name="Cheng J.-F."/>
            <person name="Goodwin L."/>
            <person name="Pitluck S."/>
            <person name="Peters L."/>
            <person name="Mikhailova N."/>
            <person name="Teshima H."/>
            <person name="Detter J.C."/>
            <person name="Han C."/>
            <person name="Tapia R."/>
            <person name="Land M."/>
            <person name="Hauser L."/>
            <person name="Kyrpides N."/>
            <person name="Ivanova N."/>
            <person name="Pagani I."/>
            <person name="Jebbar M."/>
            <person name="Vannier P."/>
            <person name="Oger P."/>
            <person name="Cario A."/>
            <person name="Bartlett D."/>
            <person name="Noll K.M."/>
            <person name="Woyke T."/>
        </authorList>
    </citation>
    <scope>NUCLEOTIDE SEQUENCE [LARGE SCALE GENOMIC DNA]</scope>
    <source>
        <strain evidence="21">DSM 14283 / JCM 11233 / KA3</strain>
    </source>
</reference>
<evidence type="ECO:0000313" key="20">
    <source>
        <dbReference type="EMBL" id="AEX84551.1"/>
    </source>
</evidence>
<dbReference type="PANTHER" id="PTHR10133">
    <property type="entry name" value="DNA POLYMERASE I"/>
    <property type="match status" value="1"/>
</dbReference>
<dbReference type="CDD" id="cd06139">
    <property type="entry name" value="DNA_polA_I_Ecoli_like_exo"/>
    <property type="match status" value="1"/>
</dbReference>
<keyword evidence="11 16" id="KW-0239">DNA-directed DNA polymerase</keyword>
<dbReference type="GO" id="GO:0006302">
    <property type="term" value="P:double-strand break repair"/>
    <property type="evidence" value="ECO:0007669"/>
    <property type="project" value="TreeGrafter"/>
</dbReference>
<dbReference type="SUPFAM" id="SSF88723">
    <property type="entry name" value="PIN domain-like"/>
    <property type="match status" value="1"/>
</dbReference>
<comment type="function">
    <text evidence="16">In addition to polymerase activity, this DNA polymerase exhibits 3'-5' and 5'-3' exonuclease activity.</text>
</comment>
<evidence type="ECO:0000256" key="10">
    <source>
        <dbReference type="ARBA" id="ARBA00022839"/>
    </source>
</evidence>
<dbReference type="Proteomes" id="UP000007161">
    <property type="component" value="Chromosome"/>
</dbReference>
<dbReference type="InterPro" id="IPR018320">
    <property type="entry name" value="DNA_polymerase_1"/>
</dbReference>
<comment type="similarity">
    <text evidence="1 16">Belongs to the DNA polymerase type-A family.</text>
</comment>